<evidence type="ECO:0000259" key="6">
    <source>
        <dbReference type="PROSITE" id="PS51635"/>
    </source>
</evidence>
<dbReference type="GO" id="GO:0016042">
    <property type="term" value="P:lipid catabolic process"/>
    <property type="evidence" value="ECO:0007669"/>
    <property type="project" value="UniProtKB-UniRule"/>
</dbReference>
<dbReference type="InterPro" id="IPR016035">
    <property type="entry name" value="Acyl_Trfase/lysoPLipase"/>
</dbReference>
<proteinExistence type="predicted"/>
<protein>
    <submittedName>
        <fullName evidence="7">Putative Patatin-like phospholipase</fullName>
    </submittedName>
</protein>
<keyword evidence="3 4" id="KW-0443">Lipid metabolism</keyword>
<keyword evidence="2 4" id="KW-0442">Lipid degradation</keyword>
<dbReference type="AlphaFoldDB" id="R4Z2K3"/>
<name>R4Z2K3_9ACTN</name>
<dbReference type="Pfam" id="PF01734">
    <property type="entry name" value="Patatin"/>
    <property type="match status" value="1"/>
</dbReference>
<dbReference type="InterPro" id="IPR050301">
    <property type="entry name" value="NTE"/>
</dbReference>
<evidence type="ECO:0000313" key="8">
    <source>
        <dbReference type="Proteomes" id="UP000018291"/>
    </source>
</evidence>
<keyword evidence="1 4" id="KW-0378">Hydrolase</keyword>
<organism evidence="7 8">
    <name type="scientific">Candidatus Neomicrothrix parvicella RN1</name>
    <dbReference type="NCBI Taxonomy" id="1229780"/>
    <lineage>
        <taxon>Bacteria</taxon>
        <taxon>Bacillati</taxon>
        <taxon>Actinomycetota</taxon>
        <taxon>Acidimicrobiia</taxon>
        <taxon>Acidimicrobiales</taxon>
        <taxon>Microthrixaceae</taxon>
        <taxon>Candidatus Neomicrothrix</taxon>
    </lineage>
</organism>
<dbReference type="RefSeq" id="WP_012224494.1">
    <property type="nucleotide sequence ID" value="NZ_HG422565.1"/>
</dbReference>
<dbReference type="PANTHER" id="PTHR14226">
    <property type="entry name" value="NEUROPATHY TARGET ESTERASE/SWISS CHEESE D.MELANOGASTER"/>
    <property type="match status" value="1"/>
</dbReference>
<feature type="region of interest" description="Disordered" evidence="5">
    <location>
        <begin position="281"/>
        <end position="333"/>
    </location>
</feature>
<comment type="caution">
    <text evidence="4">Lacks conserved residue(s) required for the propagation of feature annotation.</text>
</comment>
<dbReference type="PROSITE" id="PS51635">
    <property type="entry name" value="PNPLA"/>
    <property type="match status" value="1"/>
</dbReference>
<evidence type="ECO:0000256" key="1">
    <source>
        <dbReference type="ARBA" id="ARBA00022801"/>
    </source>
</evidence>
<keyword evidence="8" id="KW-1185">Reference proteome</keyword>
<sequence length="333" mass="34797">MNTDPPGATLHLPGPVAFVMGGGASLGATQVGMLQALSEHSISPDLIVGTSVGALNGAFLASDPTGGATRLSHIWPTITKQQIFPGSPWQSLRTLRIDKTHLYSNDGLAQFIDEHLPVDNLEDLVVPFTAMATDVDSGAAVELTTGPAKSALLASAALPGLLPAIERDGRLLYDGGLVAKLPIGQALRMGAKSLVLLDCTFPGQPALRPTNLLQIMEWSVSLTQNSQARAALPFIPADVAVLYLPGPPRARFSSLELDHTTELISGAYSASRGYLRTVQDKPNLLHQHRVPTRPDGSDSGVGSDSEVGSSAVPEEGVVPDGGAVAAERIRSDD</sequence>
<evidence type="ECO:0000256" key="3">
    <source>
        <dbReference type="ARBA" id="ARBA00023098"/>
    </source>
</evidence>
<feature type="active site" description="Nucleophile" evidence="4">
    <location>
        <position position="51"/>
    </location>
</feature>
<dbReference type="InterPro" id="IPR002641">
    <property type="entry name" value="PNPLA_dom"/>
</dbReference>
<feature type="active site" description="Proton acceptor" evidence="4">
    <location>
        <position position="174"/>
    </location>
</feature>
<feature type="domain" description="PNPLA" evidence="6">
    <location>
        <begin position="18"/>
        <end position="187"/>
    </location>
</feature>
<accession>R4Z2K3</accession>
<dbReference type="Gene3D" id="3.40.1090.10">
    <property type="entry name" value="Cytosolic phospholipase A2 catalytic domain"/>
    <property type="match status" value="1"/>
</dbReference>
<reference evidence="7 8" key="1">
    <citation type="journal article" date="2013" name="ISME J.">
        <title>Metabolic model for the filamentous 'Candidatus Microthrix parvicella' based on genomic and metagenomic analyses.</title>
        <authorList>
            <person name="Jon McIlroy S."/>
            <person name="Kristiansen R."/>
            <person name="Albertsen M."/>
            <person name="Michael Karst S."/>
            <person name="Rossetti S."/>
            <person name="Lund Nielsen J."/>
            <person name="Tandoi V."/>
            <person name="James Seviour R."/>
            <person name="Nielsen P.H."/>
        </authorList>
    </citation>
    <scope>NUCLEOTIDE SEQUENCE [LARGE SCALE GENOMIC DNA]</scope>
    <source>
        <strain evidence="7 8">RN1</strain>
    </source>
</reference>
<feature type="short sequence motif" description="DGA/G" evidence="4">
    <location>
        <begin position="174"/>
        <end position="176"/>
    </location>
</feature>
<comment type="caution">
    <text evidence="7">The sequence shown here is derived from an EMBL/GenBank/DDBJ whole genome shotgun (WGS) entry which is preliminary data.</text>
</comment>
<evidence type="ECO:0000256" key="4">
    <source>
        <dbReference type="PROSITE-ProRule" id="PRU01161"/>
    </source>
</evidence>
<dbReference type="GO" id="GO:0016787">
    <property type="term" value="F:hydrolase activity"/>
    <property type="evidence" value="ECO:0007669"/>
    <property type="project" value="UniProtKB-UniRule"/>
</dbReference>
<dbReference type="PANTHER" id="PTHR14226:SF29">
    <property type="entry name" value="NEUROPATHY TARGET ESTERASE SWS"/>
    <property type="match status" value="1"/>
</dbReference>
<dbReference type="eggNOG" id="COG1752">
    <property type="taxonomic scope" value="Bacteria"/>
</dbReference>
<dbReference type="SUPFAM" id="SSF52151">
    <property type="entry name" value="FabD/lysophospholipase-like"/>
    <property type="match status" value="1"/>
</dbReference>
<evidence type="ECO:0000256" key="5">
    <source>
        <dbReference type="SAM" id="MobiDB-lite"/>
    </source>
</evidence>
<gene>
    <name evidence="7" type="ORF">BN381_130355</name>
</gene>
<evidence type="ECO:0000313" key="7">
    <source>
        <dbReference type="EMBL" id="CCM62797.1"/>
    </source>
</evidence>
<feature type="short sequence motif" description="GXSXG" evidence="4">
    <location>
        <begin position="49"/>
        <end position="53"/>
    </location>
</feature>
<dbReference type="STRING" id="1229780.BN381_130355"/>
<evidence type="ECO:0000256" key="2">
    <source>
        <dbReference type="ARBA" id="ARBA00022963"/>
    </source>
</evidence>
<dbReference type="HOGENOM" id="CLU_047251_4_0_11"/>
<dbReference type="Proteomes" id="UP000018291">
    <property type="component" value="Unassembled WGS sequence"/>
</dbReference>
<dbReference type="OrthoDB" id="4080114at2"/>
<dbReference type="EMBL" id="CANL01000005">
    <property type="protein sequence ID" value="CCM62797.1"/>
    <property type="molecule type" value="Genomic_DNA"/>
</dbReference>
<feature type="compositionally biased region" description="Low complexity" evidence="5">
    <location>
        <begin position="297"/>
        <end position="312"/>
    </location>
</feature>